<reference evidence="5" key="2">
    <citation type="submission" date="2020-11" db="EMBL/GenBank/DDBJ databases">
        <authorList>
            <person name="McCartney M.A."/>
            <person name="Auch B."/>
            <person name="Kono T."/>
            <person name="Mallez S."/>
            <person name="Becker A."/>
            <person name="Gohl D.M."/>
            <person name="Silverstein K.A.T."/>
            <person name="Koren S."/>
            <person name="Bechman K.B."/>
            <person name="Herman A."/>
            <person name="Abrahante J.E."/>
            <person name="Garbe J."/>
        </authorList>
    </citation>
    <scope>NUCLEOTIDE SEQUENCE</scope>
    <source>
        <strain evidence="5">Duluth1</strain>
        <tissue evidence="5">Whole animal</tissue>
    </source>
</reference>
<dbReference type="EMBL" id="JAIWYP010000016">
    <property type="protein sequence ID" value="KAH3694693.1"/>
    <property type="molecule type" value="Genomic_DNA"/>
</dbReference>
<name>A0A9D3Y6C4_DREPO</name>
<dbReference type="AlphaFoldDB" id="A0A9D3Y6C4"/>
<evidence type="ECO:0000256" key="4">
    <source>
        <dbReference type="SAM" id="MobiDB-lite"/>
    </source>
</evidence>
<dbReference type="PANTHER" id="PTHR12775">
    <property type="entry name" value="PROTEIN C20ORF43 HOMOLOG"/>
    <property type="match status" value="1"/>
</dbReference>
<evidence type="ECO:0000256" key="1">
    <source>
        <dbReference type="ARBA" id="ARBA00009885"/>
    </source>
</evidence>
<feature type="region of interest" description="Disordered" evidence="4">
    <location>
        <begin position="1"/>
        <end position="25"/>
    </location>
</feature>
<accession>A0A9D3Y6C4</accession>
<comment type="caution">
    <text evidence="5">The sequence shown here is derived from an EMBL/GenBank/DDBJ whole genome shotgun (WGS) entry which is preliminary data.</text>
</comment>
<dbReference type="Proteomes" id="UP000828390">
    <property type="component" value="Unassembled WGS sequence"/>
</dbReference>
<evidence type="ECO:0000313" key="6">
    <source>
        <dbReference type="Proteomes" id="UP000828390"/>
    </source>
</evidence>
<feature type="compositionally biased region" description="Basic and acidic residues" evidence="4">
    <location>
        <begin position="9"/>
        <end position="25"/>
    </location>
</feature>
<proteinExistence type="inferred from homology"/>
<feature type="compositionally biased region" description="Basic and acidic residues" evidence="4">
    <location>
        <begin position="224"/>
        <end position="235"/>
    </location>
</feature>
<sequence length="314" mass="35014">MGCDGGTIPKRDELIRTKQKPEQKDKAADLAARWKHCAISQEPLREPVMACELGRLYNKESALEFLIDRTKFECASSFEHLRGLKDLKELNLTENPSYSRPQSMKGDGYVDIQDTKYICPVVGIEMNGKHKFACLWSCGCVLSDRAMKEVKGDKCHKCGKPYQPEDVITLNCANEEVEELQSHMTQRRLQQKLDKKSKKAKKQKLETVPSESSLESGPSTSKQPKMEKPVTKDSKLTNGNKVSKVVANGSQKPSNGIIGATVKNPLGTSLDLPTSGSIQKDPKTSATYKSLFTSSDKAKNQMKGHWVTCNPYWN</sequence>
<dbReference type="Pfam" id="PF04641">
    <property type="entry name" value="Rtf2"/>
    <property type="match status" value="1"/>
</dbReference>
<organism evidence="5 6">
    <name type="scientific">Dreissena polymorpha</name>
    <name type="common">Zebra mussel</name>
    <name type="synonym">Mytilus polymorpha</name>
    <dbReference type="NCBI Taxonomy" id="45954"/>
    <lineage>
        <taxon>Eukaryota</taxon>
        <taxon>Metazoa</taxon>
        <taxon>Spiralia</taxon>
        <taxon>Lophotrochozoa</taxon>
        <taxon>Mollusca</taxon>
        <taxon>Bivalvia</taxon>
        <taxon>Autobranchia</taxon>
        <taxon>Heteroconchia</taxon>
        <taxon>Euheterodonta</taxon>
        <taxon>Imparidentia</taxon>
        <taxon>Neoheterodontei</taxon>
        <taxon>Myida</taxon>
        <taxon>Dreissenoidea</taxon>
        <taxon>Dreissenidae</taxon>
        <taxon>Dreissena</taxon>
    </lineage>
</organism>
<feature type="compositionally biased region" description="Basic residues" evidence="4">
    <location>
        <begin position="185"/>
        <end position="202"/>
    </location>
</feature>
<gene>
    <name evidence="5" type="ORF">DPMN_082134</name>
</gene>
<dbReference type="InterPro" id="IPR006735">
    <property type="entry name" value="Rtf2"/>
</dbReference>
<reference evidence="5" key="1">
    <citation type="journal article" date="2019" name="bioRxiv">
        <title>The Genome of the Zebra Mussel, Dreissena polymorpha: A Resource for Invasive Species Research.</title>
        <authorList>
            <person name="McCartney M.A."/>
            <person name="Auch B."/>
            <person name="Kono T."/>
            <person name="Mallez S."/>
            <person name="Zhang Y."/>
            <person name="Obille A."/>
            <person name="Becker A."/>
            <person name="Abrahante J.E."/>
            <person name="Garbe J."/>
            <person name="Badalamenti J.P."/>
            <person name="Herman A."/>
            <person name="Mangelson H."/>
            <person name="Liachko I."/>
            <person name="Sullivan S."/>
            <person name="Sone E.D."/>
            <person name="Koren S."/>
            <person name="Silverstein K.A.T."/>
            <person name="Beckman K.B."/>
            <person name="Gohl D.M."/>
        </authorList>
    </citation>
    <scope>NUCLEOTIDE SEQUENCE</scope>
    <source>
        <strain evidence="5">Duluth1</strain>
        <tissue evidence="5">Whole animal</tissue>
    </source>
</reference>
<dbReference type="GO" id="GO:0005634">
    <property type="term" value="C:nucleus"/>
    <property type="evidence" value="ECO:0007669"/>
    <property type="project" value="TreeGrafter"/>
</dbReference>
<dbReference type="CDD" id="cd16653">
    <property type="entry name" value="RING-like_Rtf2"/>
    <property type="match status" value="1"/>
</dbReference>
<comment type="similarity">
    <text evidence="1">Belongs to the rtf2 family.</text>
</comment>
<dbReference type="InterPro" id="IPR027799">
    <property type="entry name" value="Rtf2_RING-finger"/>
</dbReference>
<feature type="compositionally biased region" description="Low complexity" evidence="4">
    <location>
        <begin position="209"/>
        <end position="221"/>
    </location>
</feature>
<evidence type="ECO:0000256" key="2">
    <source>
        <dbReference type="ARBA" id="ARBA00015157"/>
    </source>
</evidence>
<dbReference type="OrthoDB" id="247013at2759"/>
<evidence type="ECO:0000256" key="3">
    <source>
        <dbReference type="ARBA" id="ARBA00030367"/>
    </source>
</evidence>
<feature type="compositionally biased region" description="Polar residues" evidence="4">
    <location>
        <begin position="271"/>
        <end position="283"/>
    </location>
</feature>
<dbReference type="GO" id="GO:0006274">
    <property type="term" value="P:DNA replication termination"/>
    <property type="evidence" value="ECO:0007669"/>
    <property type="project" value="TreeGrafter"/>
</dbReference>
<keyword evidence="6" id="KW-1185">Reference proteome</keyword>
<dbReference type="PANTHER" id="PTHR12775:SF0">
    <property type="entry name" value="REPLICATION TERMINATION FACTOR 2"/>
    <property type="match status" value="1"/>
</dbReference>
<protein>
    <recommendedName>
        <fullName evidence="2">Replication termination factor 2</fullName>
    </recommendedName>
    <alternativeName>
        <fullName evidence="3">Replication termination factor 2 domain-containing protein 1</fullName>
    </alternativeName>
</protein>
<feature type="region of interest" description="Disordered" evidence="4">
    <location>
        <begin position="183"/>
        <end position="283"/>
    </location>
</feature>
<evidence type="ECO:0000313" key="5">
    <source>
        <dbReference type="EMBL" id="KAH3694693.1"/>
    </source>
</evidence>